<evidence type="ECO:0008006" key="3">
    <source>
        <dbReference type="Google" id="ProtNLM"/>
    </source>
</evidence>
<proteinExistence type="predicted"/>
<sequence length="136" mass="15869">MDTRGKIHYKEQKKQKFKLHVKRAKETGWRKFCTTAFNPYGKHYKAAIRKTIFSTQIPLHFDKDPKGSLRDMAEHVLERLFDPPEDPTIYTAFSSSLSNDPFFNNQEISLVIRHLPEGKAPGYGRIDNLILKILHK</sequence>
<accession>A0A4Y2E8W2</accession>
<evidence type="ECO:0000313" key="1">
    <source>
        <dbReference type="EMBL" id="GBM24766.1"/>
    </source>
</evidence>
<keyword evidence="2" id="KW-1185">Reference proteome</keyword>
<organism evidence="1 2">
    <name type="scientific">Araneus ventricosus</name>
    <name type="common">Orbweaver spider</name>
    <name type="synonym">Epeira ventricosa</name>
    <dbReference type="NCBI Taxonomy" id="182803"/>
    <lineage>
        <taxon>Eukaryota</taxon>
        <taxon>Metazoa</taxon>
        <taxon>Ecdysozoa</taxon>
        <taxon>Arthropoda</taxon>
        <taxon>Chelicerata</taxon>
        <taxon>Arachnida</taxon>
        <taxon>Araneae</taxon>
        <taxon>Araneomorphae</taxon>
        <taxon>Entelegynae</taxon>
        <taxon>Araneoidea</taxon>
        <taxon>Araneidae</taxon>
        <taxon>Araneus</taxon>
    </lineage>
</organism>
<dbReference type="AlphaFoldDB" id="A0A4Y2E8W2"/>
<protein>
    <recommendedName>
        <fullName evidence="3">Reverse transcriptase domain-containing protein</fullName>
    </recommendedName>
</protein>
<evidence type="ECO:0000313" key="2">
    <source>
        <dbReference type="Proteomes" id="UP000499080"/>
    </source>
</evidence>
<dbReference type="OrthoDB" id="411871at2759"/>
<gene>
    <name evidence="1" type="ORF">AVEN_245026_1</name>
</gene>
<dbReference type="EMBL" id="BGPR01000527">
    <property type="protein sequence ID" value="GBM24766.1"/>
    <property type="molecule type" value="Genomic_DNA"/>
</dbReference>
<dbReference type="Proteomes" id="UP000499080">
    <property type="component" value="Unassembled WGS sequence"/>
</dbReference>
<reference evidence="1 2" key="1">
    <citation type="journal article" date="2019" name="Sci. Rep.">
        <title>Orb-weaving spider Araneus ventricosus genome elucidates the spidroin gene catalogue.</title>
        <authorList>
            <person name="Kono N."/>
            <person name="Nakamura H."/>
            <person name="Ohtoshi R."/>
            <person name="Moran D.A.P."/>
            <person name="Shinohara A."/>
            <person name="Yoshida Y."/>
            <person name="Fujiwara M."/>
            <person name="Mori M."/>
            <person name="Tomita M."/>
            <person name="Arakawa K."/>
        </authorList>
    </citation>
    <scope>NUCLEOTIDE SEQUENCE [LARGE SCALE GENOMIC DNA]</scope>
</reference>
<comment type="caution">
    <text evidence="1">The sequence shown here is derived from an EMBL/GenBank/DDBJ whole genome shotgun (WGS) entry which is preliminary data.</text>
</comment>
<name>A0A4Y2E8W2_ARAVE</name>